<accession>A0AAQ4DZP6</accession>
<feature type="transmembrane region" description="Helical" evidence="2">
    <location>
        <begin position="68"/>
        <end position="95"/>
    </location>
</feature>
<keyword evidence="2" id="KW-0472">Membrane</keyword>
<keyword evidence="2" id="KW-1133">Transmembrane helix</keyword>
<feature type="compositionally biased region" description="Polar residues" evidence="1">
    <location>
        <begin position="1"/>
        <end position="16"/>
    </location>
</feature>
<keyword evidence="4" id="KW-1185">Reference proteome</keyword>
<reference evidence="3 4" key="1">
    <citation type="journal article" date="2023" name="Arcadia Sci">
        <title>De novo assembly of a long-read Amblyomma americanum tick genome.</title>
        <authorList>
            <person name="Chou S."/>
            <person name="Poskanzer K.E."/>
            <person name="Rollins M."/>
            <person name="Thuy-Boun P.S."/>
        </authorList>
    </citation>
    <scope>NUCLEOTIDE SEQUENCE [LARGE SCALE GENOMIC DNA]</scope>
    <source>
        <strain evidence="3">F_SG_1</strain>
        <tissue evidence="3">Salivary glands</tissue>
    </source>
</reference>
<sequence>MRTPVRTPSPTANDRSGSYRVLPEADEMELQREEPRIGDEPGHSPQPSTPDGVFPLVQRDAVNMPRACLILAVLVVIAATCYIVVSRLIFIAQWLSANGFPTYQSPRSPAAPGAKWGAPRT</sequence>
<proteinExistence type="predicted"/>
<dbReference type="Proteomes" id="UP001321473">
    <property type="component" value="Unassembled WGS sequence"/>
</dbReference>
<organism evidence="3 4">
    <name type="scientific">Amblyomma americanum</name>
    <name type="common">Lone star tick</name>
    <dbReference type="NCBI Taxonomy" id="6943"/>
    <lineage>
        <taxon>Eukaryota</taxon>
        <taxon>Metazoa</taxon>
        <taxon>Ecdysozoa</taxon>
        <taxon>Arthropoda</taxon>
        <taxon>Chelicerata</taxon>
        <taxon>Arachnida</taxon>
        <taxon>Acari</taxon>
        <taxon>Parasitiformes</taxon>
        <taxon>Ixodida</taxon>
        <taxon>Ixodoidea</taxon>
        <taxon>Ixodidae</taxon>
        <taxon>Amblyomminae</taxon>
        <taxon>Amblyomma</taxon>
    </lineage>
</organism>
<evidence type="ECO:0000256" key="1">
    <source>
        <dbReference type="SAM" id="MobiDB-lite"/>
    </source>
</evidence>
<gene>
    <name evidence="3" type="ORF">V5799_005281</name>
</gene>
<evidence type="ECO:0000313" key="4">
    <source>
        <dbReference type="Proteomes" id="UP001321473"/>
    </source>
</evidence>
<feature type="region of interest" description="Disordered" evidence="1">
    <location>
        <begin position="102"/>
        <end position="121"/>
    </location>
</feature>
<name>A0AAQ4DZP6_AMBAM</name>
<feature type="compositionally biased region" description="Basic and acidic residues" evidence="1">
    <location>
        <begin position="29"/>
        <end position="42"/>
    </location>
</feature>
<dbReference type="AlphaFoldDB" id="A0AAQ4DZP6"/>
<evidence type="ECO:0000256" key="2">
    <source>
        <dbReference type="SAM" id="Phobius"/>
    </source>
</evidence>
<protein>
    <submittedName>
        <fullName evidence="3">Uncharacterized protein</fullName>
    </submittedName>
</protein>
<evidence type="ECO:0000313" key="3">
    <source>
        <dbReference type="EMBL" id="KAK8767936.1"/>
    </source>
</evidence>
<keyword evidence="2" id="KW-0812">Transmembrane</keyword>
<dbReference type="EMBL" id="JARKHS020024745">
    <property type="protein sequence ID" value="KAK8767936.1"/>
    <property type="molecule type" value="Genomic_DNA"/>
</dbReference>
<feature type="region of interest" description="Disordered" evidence="1">
    <location>
        <begin position="1"/>
        <end position="54"/>
    </location>
</feature>
<comment type="caution">
    <text evidence="3">The sequence shown here is derived from an EMBL/GenBank/DDBJ whole genome shotgun (WGS) entry which is preliminary data.</text>
</comment>